<organism evidence="1 2">
    <name type="scientific">Pyropia yezoensis</name>
    <name type="common">Susabi-nori</name>
    <name type="synonym">Porphyra yezoensis</name>
    <dbReference type="NCBI Taxonomy" id="2788"/>
    <lineage>
        <taxon>Eukaryota</taxon>
        <taxon>Rhodophyta</taxon>
        <taxon>Bangiophyceae</taxon>
        <taxon>Bangiales</taxon>
        <taxon>Bangiaceae</taxon>
        <taxon>Pyropia</taxon>
    </lineage>
</organism>
<sequence>MADMAAFAAGIVGLAAAPGRPPPLFPSAFAPARLPPPPPRAAAGGGATRRLTPLPPSRRRPLTRRRLGAPSPPAPSTSPASPVVAMARVKVEGVDLGAPIAVGSYGDVYFGTDAASGAAVVLKRANRDPLAQRLLNTERHVYKKLERSHESAASRRGGNGADGASSDDAGVAAVGMGIGAAGGLVYDGGASAAAAAEAAEAAAAAAPFWPRYLGDAVVDSSHFLVWAKEGEGATLEDYLGTRPATDLAAAVGSVGTGLQGGYHLGLFRRVMGLLLRAVGRLHDEGLIHRDIKPSNVIVNPADTVAPLKLIDMGSCCDWSSPFKRGIRTHTLDPLYGAPEQRLSLAAPFAFDVFSLALVGLRVLLPAYASEARLRELRSRLEPLDYDLYAYREAESGYVHTAFTFGYESIINKSTVDGSQVPPGALLSFLQRGLNYVEIEATLASAPAAVPPTPPPVLAAAVAAAVGSYDGAARIWTDAGVLKQTLTLHRGPLFSLKWNAAGNYLLTGSVDRSTIVWDATSGCAVKQFSLHGAPTVDVDWRDDTTFASCSTDKMIYVCALGSDLPLRSFEGHKDEINAIKWDPSGTLLASCSDDFTAKVWSVGSDDALLNLWEHTKEIYTCRWSPEYLASGSFDRSVVVWDVKSGKAVRSFRGYGGVFEVAWNAHGDRLAACFSNHSIVVMDTRMWAPLTY</sequence>
<accession>A0ACC3CFR7</accession>
<proteinExistence type="predicted"/>
<evidence type="ECO:0000313" key="2">
    <source>
        <dbReference type="Proteomes" id="UP000798662"/>
    </source>
</evidence>
<evidence type="ECO:0000313" key="1">
    <source>
        <dbReference type="EMBL" id="KAK1869027.1"/>
    </source>
</evidence>
<reference evidence="1" key="1">
    <citation type="submission" date="2019-11" db="EMBL/GenBank/DDBJ databases">
        <title>Nori genome reveals adaptations in red seaweeds to the harsh intertidal environment.</title>
        <authorList>
            <person name="Wang D."/>
            <person name="Mao Y."/>
        </authorList>
    </citation>
    <scope>NUCLEOTIDE SEQUENCE</scope>
    <source>
        <tissue evidence="1">Gametophyte</tissue>
    </source>
</reference>
<name>A0ACC3CFR7_PYRYE</name>
<keyword evidence="2" id="KW-1185">Reference proteome</keyword>
<gene>
    <name evidence="1" type="ORF">I4F81_011509</name>
</gene>
<protein>
    <submittedName>
        <fullName evidence="1">Uncharacterized protein</fullName>
    </submittedName>
</protein>
<comment type="caution">
    <text evidence="1">The sequence shown here is derived from an EMBL/GenBank/DDBJ whole genome shotgun (WGS) entry which is preliminary data.</text>
</comment>
<dbReference type="EMBL" id="CM020620">
    <property type="protein sequence ID" value="KAK1869027.1"/>
    <property type="molecule type" value="Genomic_DNA"/>
</dbReference>
<dbReference type="Proteomes" id="UP000798662">
    <property type="component" value="Chromosome 3"/>
</dbReference>